<accession>A0A2Z2NVV7</accession>
<proteinExistence type="predicted"/>
<dbReference type="Gene3D" id="3.90.190.10">
    <property type="entry name" value="Protein tyrosine phosphatase superfamily"/>
    <property type="match status" value="1"/>
</dbReference>
<feature type="domain" description="Tyrosine specific protein phosphatases" evidence="1">
    <location>
        <begin position="124"/>
        <end position="175"/>
    </location>
</feature>
<gene>
    <name evidence="2" type="ORF">IMCC3135_27715</name>
</gene>
<dbReference type="InterPro" id="IPR016130">
    <property type="entry name" value="Tyr_Pase_AS"/>
</dbReference>
<dbReference type="Pfam" id="PF22785">
    <property type="entry name" value="Tc-R-P"/>
    <property type="match status" value="1"/>
</dbReference>
<keyword evidence="3" id="KW-1185">Reference proteome</keyword>
<organism evidence="2 3">
    <name type="scientific">Granulosicoccus antarcticus IMCC3135</name>
    <dbReference type="NCBI Taxonomy" id="1192854"/>
    <lineage>
        <taxon>Bacteria</taxon>
        <taxon>Pseudomonadati</taxon>
        <taxon>Pseudomonadota</taxon>
        <taxon>Gammaproteobacteria</taxon>
        <taxon>Chromatiales</taxon>
        <taxon>Granulosicoccaceae</taxon>
        <taxon>Granulosicoccus</taxon>
    </lineage>
</organism>
<evidence type="ECO:0000259" key="1">
    <source>
        <dbReference type="PROSITE" id="PS50056"/>
    </source>
</evidence>
<name>A0A2Z2NVV7_9GAMM</name>
<evidence type="ECO:0000313" key="2">
    <source>
        <dbReference type="EMBL" id="ASJ75596.1"/>
    </source>
</evidence>
<dbReference type="RefSeq" id="WP_088920494.1">
    <property type="nucleotide sequence ID" value="NZ_CP018632.1"/>
</dbReference>
<dbReference type="OrthoDB" id="9806482at2"/>
<dbReference type="AlphaFoldDB" id="A0A2Z2NVV7"/>
<dbReference type="PROSITE" id="PS50056">
    <property type="entry name" value="TYR_PHOSPHATASE_2"/>
    <property type="match status" value="1"/>
</dbReference>
<dbReference type="SUPFAM" id="SSF52799">
    <property type="entry name" value="(Phosphotyrosine protein) phosphatases II"/>
    <property type="match status" value="1"/>
</dbReference>
<dbReference type="FunFam" id="3.90.190.10:FF:000157">
    <property type="entry name" value="Protein-tyrosine phosphatase"/>
    <property type="match status" value="1"/>
</dbReference>
<dbReference type="PROSITE" id="PS51257">
    <property type="entry name" value="PROKAR_LIPOPROTEIN"/>
    <property type="match status" value="1"/>
</dbReference>
<dbReference type="InterPro" id="IPR029021">
    <property type="entry name" value="Prot-tyrosine_phosphatase-like"/>
</dbReference>
<reference evidence="2 3" key="1">
    <citation type="submission" date="2016-12" db="EMBL/GenBank/DDBJ databases">
        <authorList>
            <person name="Song W.-J."/>
            <person name="Kurnit D.M."/>
        </authorList>
    </citation>
    <scope>NUCLEOTIDE SEQUENCE [LARGE SCALE GENOMIC DNA]</scope>
    <source>
        <strain evidence="2 3">IMCC3135</strain>
    </source>
</reference>
<dbReference type="PROSITE" id="PS00383">
    <property type="entry name" value="TYR_PHOSPHATASE_1"/>
    <property type="match status" value="1"/>
</dbReference>
<dbReference type="Proteomes" id="UP000250079">
    <property type="component" value="Chromosome"/>
</dbReference>
<dbReference type="PANTHER" id="PTHR23339">
    <property type="entry name" value="TYROSINE SPECIFIC PROTEIN PHOSPHATASE AND DUAL SPECIFICITY PROTEIN PHOSPHATASE"/>
    <property type="match status" value="1"/>
</dbReference>
<evidence type="ECO:0000313" key="3">
    <source>
        <dbReference type="Proteomes" id="UP000250079"/>
    </source>
</evidence>
<dbReference type="KEGG" id="gai:IMCC3135_27715"/>
<dbReference type="EMBL" id="CP018632">
    <property type="protein sequence ID" value="ASJ75596.1"/>
    <property type="molecule type" value="Genomic_DNA"/>
</dbReference>
<dbReference type="InterPro" id="IPR050561">
    <property type="entry name" value="PTP"/>
</dbReference>
<protein>
    <recommendedName>
        <fullName evidence="1">Tyrosine specific protein phosphatases domain-containing protein</fullName>
    </recommendedName>
</protein>
<sequence>MLFGLRKPPQANLIDTITVPGSVGCMGLVGCPGTRIDNKPATGSKRLLQADVDEIVEWGANGVLCLMEPHELKLNKVEGLPATVQKAGMWWKHLPIIDMDIPNQEFENIWAVEGERIRHALRIGERVAIHCYAGLGRTGMIAARILVEFGVDPEQAIRRVRRDNRRRIQTRGQADFVRSCYSLVDIH</sequence>
<dbReference type="InterPro" id="IPR000387">
    <property type="entry name" value="Tyr_Pase_dom"/>
</dbReference>